<gene>
    <name evidence="3" type="ORF">SI8410_12016691</name>
</gene>
<evidence type="ECO:0000256" key="1">
    <source>
        <dbReference type="SAM" id="MobiDB-lite"/>
    </source>
</evidence>
<evidence type="ECO:0000259" key="2">
    <source>
        <dbReference type="PROSITE" id="PS50076"/>
    </source>
</evidence>
<feature type="compositionally biased region" description="Polar residues" evidence="1">
    <location>
        <begin position="375"/>
        <end position="392"/>
    </location>
</feature>
<feature type="domain" description="J" evidence="2">
    <location>
        <begin position="66"/>
        <end position="130"/>
    </location>
</feature>
<dbReference type="GO" id="GO:0005783">
    <property type="term" value="C:endoplasmic reticulum"/>
    <property type="evidence" value="ECO:0007669"/>
    <property type="project" value="UniProtKB-ARBA"/>
</dbReference>
<reference evidence="3" key="1">
    <citation type="submission" date="2020-02" db="EMBL/GenBank/DDBJ databases">
        <authorList>
            <person name="Scholz U."/>
            <person name="Mascher M."/>
            <person name="Fiebig A."/>
        </authorList>
    </citation>
    <scope>NUCLEOTIDE SEQUENCE</scope>
</reference>
<accession>A0A7I8L7K5</accession>
<dbReference type="OrthoDB" id="10250354at2759"/>
<dbReference type="InterPro" id="IPR036869">
    <property type="entry name" value="J_dom_sf"/>
</dbReference>
<feature type="region of interest" description="Disordered" evidence="1">
    <location>
        <begin position="216"/>
        <end position="262"/>
    </location>
</feature>
<dbReference type="Gene3D" id="1.10.287.110">
    <property type="entry name" value="DnaJ domain"/>
    <property type="match status" value="1"/>
</dbReference>
<dbReference type="InterPro" id="IPR001623">
    <property type="entry name" value="DnaJ_domain"/>
</dbReference>
<evidence type="ECO:0000313" key="3">
    <source>
        <dbReference type="EMBL" id="CAA7406013.1"/>
    </source>
</evidence>
<keyword evidence="4" id="KW-1185">Reference proteome</keyword>
<name>A0A7I8L7K5_SPIIN</name>
<dbReference type="Pfam" id="PF00226">
    <property type="entry name" value="DnaJ"/>
    <property type="match status" value="1"/>
</dbReference>
<dbReference type="PANTHER" id="PTHR47374">
    <property type="entry name" value="ENDOSOME ANTIGEN-LIKE PROTEIN, PUTATIVE (DUF3444)-RELATED"/>
    <property type="match status" value="1"/>
</dbReference>
<proteinExistence type="predicted"/>
<dbReference type="AlphaFoldDB" id="A0A7I8L7K5"/>
<dbReference type="CDD" id="cd06257">
    <property type="entry name" value="DnaJ"/>
    <property type="match status" value="1"/>
</dbReference>
<dbReference type="Pfam" id="PF11926">
    <property type="entry name" value="DUF3444"/>
    <property type="match status" value="2"/>
</dbReference>
<feature type="compositionally biased region" description="Polar residues" evidence="1">
    <location>
        <begin position="216"/>
        <end position="225"/>
    </location>
</feature>
<dbReference type="InterPro" id="IPR024593">
    <property type="entry name" value="DUF3444"/>
</dbReference>
<dbReference type="PROSITE" id="PS50076">
    <property type="entry name" value="DNAJ_2"/>
    <property type="match status" value="1"/>
</dbReference>
<feature type="region of interest" description="Disordered" evidence="1">
    <location>
        <begin position="365"/>
        <end position="392"/>
    </location>
</feature>
<protein>
    <recommendedName>
        <fullName evidence="2">J domain-containing protein</fullName>
    </recommendedName>
</protein>
<dbReference type="PRINTS" id="PR00625">
    <property type="entry name" value="JDOMAIN"/>
</dbReference>
<organism evidence="3 4">
    <name type="scientific">Spirodela intermedia</name>
    <name type="common">Intermediate duckweed</name>
    <dbReference type="NCBI Taxonomy" id="51605"/>
    <lineage>
        <taxon>Eukaryota</taxon>
        <taxon>Viridiplantae</taxon>
        <taxon>Streptophyta</taxon>
        <taxon>Embryophyta</taxon>
        <taxon>Tracheophyta</taxon>
        <taxon>Spermatophyta</taxon>
        <taxon>Magnoliopsida</taxon>
        <taxon>Liliopsida</taxon>
        <taxon>Araceae</taxon>
        <taxon>Lemnoideae</taxon>
        <taxon>Spirodela</taxon>
    </lineage>
</organism>
<dbReference type="Proteomes" id="UP000663760">
    <property type="component" value="Chromosome 12"/>
</dbReference>
<dbReference type="SMART" id="SM00271">
    <property type="entry name" value="DnaJ"/>
    <property type="match status" value="1"/>
</dbReference>
<dbReference type="SUPFAM" id="SSF46565">
    <property type="entry name" value="Chaperone J-domain"/>
    <property type="match status" value="1"/>
</dbReference>
<dbReference type="EMBL" id="LR746275">
    <property type="protein sequence ID" value="CAA7406013.1"/>
    <property type="molecule type" value="Genomic_DNA"/>
</dbReference>
<sequence length="1019" mass="114714">MECNREEAIRAKHIAEKNMQFGDFTRAKNIALKSQKLSPDIENISQMLTVCEVLCTAEAKLNGHHDWYGILQVDPTVDESVIKKQYRKLALLLHPDKNKFFGAEAAFKLVGDAHRMLSDRAKRSIYDMKRKMTLPTAGEKQPPRKSKKYSNPMKQAAVSNVHQNSASVPLKEQKRDTACAAQITTFSNHCGLQRNSDTQGQGTSVISPQIKSGNYFSCTDSQGASNRRPVTPQSSTQVGVSSVVDEGSGDKVKESGQMESEIRDEDEAQCKEVKLEKVCERNPVVPSSASPRLKWRINMLLEMSDSDSTDCDAAVSGEMRHDSVGSQGMTGCCYSQRSTQQKHNVSHAEGTNTDDNFKNRIQLKNLTKKSHNDDQINNPSSKNGLEFPTSTSRGKFKSIKRVAIPLEEDLPTGDTVRRKRRKGSGCLKVTHEVGSIPHPAAVQLGPATSLSYPDLEFYDFGKDRNPSCFAVHQIWALYDDLDGMPRRYARISSVSSTGFKVRFTWLEYDPLSLTEIGWSAKELPVGCGNFILGRRENKVDINMFSHIMPLTKGSKRNSYRILPKKGEVWALFKGWTIEWSANPDQHRQYKYEFVEVLCDFAVGEGVNVAFLARVKGFFSLFCRGHGGVDTRHIPSSEALRFSHKIPSYRTTGKETEGIPQGFYELDRPSLPRNVEETFPTVNLDEAREYVFKNRNSAIKSENNGIFTSMEVRNVMIGAEKALEGDSHSPVELNGSGEKKHSCHSGTTFCGKGPLEEAQVNVFPYCGGSPAGNGKSPASKSSRPKVVEYHDSEFYNFELERSKGKLKTGQIWAVFYETDGFPKYYALIRGVDLEDFKVRVTWLEACQLSEEERRWSDNSLPIACGRFKLCSGREGNEEYDTAGVFSHLVWPSRVESSQLYDIYPQVNEVWALYKNWNPSWRTPDIERCFKKGEYEVVEVLSSHASVMMVVPLDKVSGFRSVFKPRRNNKFSENIEIPCNEFLRFSHQIPSFRLTEERGGRLRGCWELDPASMPDGFLSKG</sequence>
<evidence type="ECO:0000313" key="4">
    <source>
        <dbReference type="Proteomes" id="UP000663760"/>
    </source>
</evidence>
<feature type="compositionally biased region" description="Low complexity" evidence="1">
    <location>
        <begin position="230"/>
        <end position="246"/>
    </location>
</feature>
<dbReference type="PANTHER" id="PTHR47374:SF6">
    <property type="entry name" value="ENDOSOME ANTIGEN-LIKE PROTEIN, PUTATIVE (DUF3444)-RELATED"/>
    <property type="match status" value="1"/>
</dbReference>
<feature type="region of interest" description="Disordered" evidence="1">
    <location>
        <begin position="132"/>
        <end position="154"/>
    </location>
</feature>